<evidence type="ECO:0000313" key="1">
    <source>
        <dbReference type="EMBL" id="WAJ27191.1"/>
    </source>
</evidence>
<reference evidence="1" key="1">
    <citation type="submission" date="2022-11" db="EMBL/GenBank/DDBJ databases">
        <title>beta-Carotene-producing bacterium, Jeongeuplla avenae sp. nov., alleviates the salt stress of Arabidopsis seedlings.</title>
        <authorList>
            <person name="Jiang L."/>
            <person name="Lee J."/>
        </authorList>
    </citation>
    <scope>NUCLEOTIDE SEQUENCE</scope>
    <source>
        <strain evidence="1">DY_R2A_6</strain>
    </source>
</reference>
<dbReference type="EMBL" id="CP113520">
    <property type="protein sequence ID" value="WAJ27191.1"/>
    <property type="molecule type" value="Genomic_DNA"/>
</dbReference>
<protein>
    <submittedName>
        <fullName evidence="1">NAD(P)/FAD-dependent oxidoreductase</fullName>
    </submittedName>
</protein>
<sequence length="416" mass="43514">MAGTCDVAIIGAGAAGLGAARALSGHGLGVILLDARDRLGGRAHTVTLGEGLPLDRGCGWLHSADRNPLAPLVEAAGFAIDRTRPAWSRQSFDLGFPKAEQEAFAAAFDAFEERLEAAAATGEDASAADCFEPGGRWNPLMDAVSSYYNGAEYDRVSVIDYARYVDTGVNWRVRDGYGAGLLALASTGARAVLDCAVSDLALTAEGVAIETARGTLHARRAIVAVPTPHLASGRVSLPREASDKADLAAGLPLGLANKVFLALDAADVEALPSDGHLFGRTDRAETGSYHLRPFGRPYIECFLGGRHARTLEEAGEGAAGAFAVEELTALLGADLGRRLRVLGETAWGQDPYALGSYSHAEPGRAEDREALAQPVADRLFFAGEATHPQAFSTAHGAWETGLRAAREVLASLGATR</sequence>
<name>A0ACD4NK89_9HYPH</name>
<gene>
    <name evidence="1" type="ORF">OXU80_20375</name>
</gene>
<organism evidence="1 2">
    <name type="scientific">Antarcticirhabdus aurantiaca</name>
    <dbReference type="NCBI Taxonomy" id="2606717"/>
    <lineage>
        <taxon>Bacteria</taxon>
        <taxon>Pseudomonadati</taxon>
        <taxon>Pseudomonadota</taxon>
        <taxon>Alphaproteobacteria</taxon>
        <taxon>Hyphomicrobiales</taxon>
        <taxon>Aurantimonadaceae</taxon>
        <taxon>Antarcticirhabdus</taxon>
    </lineage>
</organism>
<accession>A0ACD4NK89</accession>
<evidence type="ECO:0000313" key="2">
    <source>
        <dbReference type="Proteomes" id="UP001163223"/>
    </source>
</evidence>
<proteinExistence type="predicted"/>
<keyword evidence="2" id="KW-1185">Reference proteome</keyword>
<dbReference type="Proteomes" id="UP001163223">
    <property type="component" value="Chromosome"/>
</dbReference>